<gene>
    <name evidence="2" type="ORF">V5799_024905</name>
</gene>
<sequence length="327" mass="37381">MHGVYRFLVAAVAAIAASESPGSCRKPHDARLADEHMGPFFRNNPDAARSCQEDVSCPYKHRINGTSCWGYEVDCSVRDRYSPTKCPEDSAGWASNKQQQEELFFNQGDFGFIRERKKTLSILCRPHVPGASLLECVRHMELCRAKNIRLDFQRLLRMNGPVKYREDILGRGLVGGHCQLDRDSLRLEGDHRSPLQSWFAELEHFEQLPENVADGDGCDVILDRPTVVMKLDAIVNMYHHFCDFLNLYLTLHFNNSLAGDFDVLIWDTVLYRGTFLPMWSAFHQGQLRGLSEFKGKKVCLREALFSFLPRMIFGMYYNLPLVPGCHA</sequence>
<dbReference type="EMBL" id="JARKHS020019210">
    <property type="protein sequence ID" value="KAK8771856.1"/>
    <property type="molecule type" value="Genomic_DNA"/>
</dbReference>
<accession>A0AAQ4EAV3</accession>
<dbReference type="AlphaFoldDB" id="A0AAQ4EAV3"/>
<keyword evidence="1" id="KW-0732">Signal</keyword>
<evidence type="ECO:0000313" key="2">
    <source>
        <dbReference type="EMBL" id="KAK8771856.1"/>
    </source>
</evidence>
<reference evidence="2 3" key="1">
    <citation type="journal article" date="2023" name="Arcadia Sci">
        <title>De novo assembly of a long-read Amblyomma americanum tick genome.</title>
        <authorList>
            <person name="Chou S."/>
            <person name="Poskanzer K.E."/>
            <person name="Rollins M."/>
            <person name="Thuy-Boun P.S."/>
        </authorList>
    </citation>
    <scope>NUCLEOTIDE SEQUENCE [LARGE SCALE GENOMIC DNA]</scope>
    <source>
        <strain evidence="2">F_SG_1</strain>
        <tissue evidence="2">Salivary glands</tissue>
    </source>
</reference>
<name>A0AAQ4EAV3_AMBAM</name>
<feature type="signal peptide" evidence="1">
    <location>
        <begin position="1"/>
        <end position="24"/>
    </location>
</feature>
<evidence type="ECO:0000313" key="3">
    <source>
        <dbReference type="Proteomes" id="UP001321473"/>
    </source>
</evidence>
<evidence type="ECO:0008006" key="4">
    <source>
        <dbReference type="Google" id="ProtNLM"/>
    </source>
</evidence>
<comment type="caution">
    <text evidence="2">The sequence shown here is derived from an EMBL/GenBank/DDBJ whole genome shotgun (WGS) entry which is preliminary data.</text>
</comment>
<keyword evidence="3" id="KW-1185">Reference proteome</keyword>
<dbReference type="Proteomes" id="UP001321473">
    <property type="component" value="Unassembled WGS sequence"/>
</dbReference>
<evidence type="ECO:0000256" key="1">
    <source>
        <dbReference type="SAM" id="SignalP"/>
    </source>
</evidence>
<feature type="chain" id="PRO_5042927806" description="Secreted protein" evidence="1">
    <location>
        <begin position="25"/>
        <end position="327"/>
    </location>
</feature>
<protein>
    <recommendedName>
        <fullName evidence="4">Secreted protein</fullName>
    </recommendedName>
</protein>
<feature type="non-terminal residue" evidence="2">
    <location>
        <position position="327"/>
    </location>
</feature>
<proteinExistence type="predicted"/>
<organism evidence="2 3">
    <name type="scientific">Amblyomma americanum</name>
    <name type="common">Lone star tick</name>
    <dbReference type="NCBI Taxonomy" id="6943"/>
    <lineage>
        <taxon>Eukaryota</taxon>
        <taxon>Metazoa</taxon>
        <taxon>Ecdysozoa</taxon>
        <taxon>Arthropoda</taxon>
        <taxon>Chelicerata</taxon>
        <taxon>Arachnida</taxon>
        <taxon>Acari</taxon>
        <taxon>Parasitiformes</taxon>
        <taxon>Ixodida</taxon>
        <taxon>Ixodoidea</taxon>
        <taxon>Ixodidae</taxon>
        <taxon>Amblyomminae</taxon>
        <taxon>Amblyomma</taxon>
    </lineage>
</organism>